<organism evidence="1 2">
    <name type="scientific">Pseudorhizobium banfieldiae</name>
    <dbReference type="NCBI Taxonomy" id="1125847"/>
    <lineage>
        <taxon>Bacteria</taxon>
        <taxon>Pseudomonadati</taxon>
        <taxon>Pseudomonadota</taxon>
        <taxon>Alphaproteobacteria</taxon>
        <taxon>Hyphomicrobiales</taxon>
        <taxon>Rhizobiaceae</taxon>
        <taxon>Rhizobium/Agrobacterium group</taxon>
        <taxon>Pseudorhizobium</taxon>
    </lineage>
</organism>
<dbReference type="InterPro" id="IPR023214">
    <property type="entry name" value="HAD_sf"/>
</dbReference>
<dbReference type="Proteomes" id="UP000010792">
    <property type="component" value="Chromosome"/>
</dbReference>
<protein>
    <submittedName>
        <fullName evidence="1">Uncharacterized protein</fullName>
    </submittedName>
</protein>
<accession>L0NCJ4</accession>
<sequence length="314" mass="34930">MMEAKQDHQAVTGVVFCDLDGTLVLGNSFHSFLLASWRTAGALQRAQLAHQLALRAFGSRGGGHAGMKRRVLRWFSGLQEREKAEIVERTLSEMRSMVSQPVSNMLKDLRAEGHVVVLATAAPTIYAIPFASSFGFDECLGTLGTETNAVWFELVGERKAQACRQWLSRTFGPCPPAVTVITDHPDDLPLIEIAETIVIQARQEIFEKISGAATGTQAFQLIEPGRVDERGGYWLWFDDRAVGPIDWYEVKTVLSKHRYCLGHVGNGLWQRIVPGMDLAAFGKSVDIPPPPPVRQRVTINAKRRVLRDWLGIFH</sequence>
<evidence type="ECO:0000313" key="2">
    <source>
        <dbReference type="Proteomes" id="UP000010792"/>
    </source>
</evidence>
<name>L0NCJ4_9HYPH</name>
<dbReference type="STRING" id="1125847.NT26_1046"/>
<dbReference type="Pfam" id="PF12710">
    <property type="entry name" value="HAD"/>
    <property type="match status" value="1"/>
</dbReference>
<dbReference type="Gene3D" id="3.40.50.1000">
    <property type="entry name" value="HAD superfamily/HAD-like"/>
    <property type="match status" value="1"/>
</dbReference>
<dbReference type="AlphaFoldDB" id="L0NCJ4"/>
<dbReference type="EMBL" id="FO082820">
    <property type="protein sequence ID" value="CCF18770.1"/>
    <property type="molecule type" value="Genomic_DNA"/>
</dbReference>
<dbReference type="OrthoDB" id="9803632at2"/>
<reference evidence="1 2" key="1">
    <citation type="journal article" date="2013" name="Genome Biol. Evol.">
        <title>Life in an arsenic-containing gold mine: genome and physiology of the autotrophic arsenite-oxidizing bacterium rhizobium sp. NT-26.</title>
        <authorList>
            <person name="Andres J."/>
            <person name="Arsene-Ploetze F."/>
            <person name="Barbe V."/>
            <person name="Brochier-Armanet C."/>
            <person name="Cleiss-Arnold J."/>
            <person name="Coppee J.Y."/>
            <person name="Dillies M.A."/>
            <person name="Geist"/>
            <person name="L"/>
            <person name="Joublin A."/>
            <person name="Koechler S."/>
            <person name="Lassalle F."/>
            <person name="Marchal M."/>
            <person name="Medigue C."/>
            <person name="Muller D."/>
            <person name="Nesme X."/>
            <person name="Plewniak F."/>
            <person name="Proux C."/>
            <person name="Ramirez-Bahena M.H."/>
            <person name="Schenowitz C."/>
            <person name="Sismeiro O."/>
            <person name="Vallenet D."/>
            <person name="Santini J.M."/>
            <person name="Bertin P.N."/>
        </authorList>
    </citation>
    <scope>NUCLEOTIDE SEQUENCE [LARGE SCALE GENOMIC DNA]</scope>
    <source>
        <strain evidence="1 2">NT-26</strain>
    </source>
</reference>
<dbReference type="InterPro" id="IPR036412">
    <property type="entry name" value="HAD-like_sf"/>
</dbReference>
<evidence type="ECO:0000313" key="1">
    <source>
        <dbReference type="EMBL" id="CCF18770.1"/>
    </source>
</evidence>
<proteinExistence type="predicted"/>
<keyword evidence="2" id="KW-1185">Reference proteome</keyword>
<dbReference type="KEGG" id="rht:NT26_1046"/>
<dbReference type="Gene3D" id="1.20.1440.100">
    <property type="entry name" value="SG protein - dephosphorylation function"/>
    <property type="match status" value="1"/>
</dbReference>
<dbReference type="SUPFAM" id="SSF56784">
    <property type="entry name" value="HAD-like"/>
    <property type="match status" value="1"/>
</dbReference>
<gene>
    <name evidence="1" type="ORF">NT26_1046</name>
</gene>
<dbReference type="RefSeq" id="WP_052637718.1">
    <property type="nucleotide sequence ID" value="NZ_FO082820.1"/>
</dbReference>